<feature type="active site" evidence="4">
    <location>
        <position position="36"/>
    </location>
</feature>
<comment type="similarity">
    <text evidence="1 5">Belongs to the acylphosphatase family.</text>
</comment>
<evidence type="ECO:0000313" key="8">
    <source>
        <dbReference type="EMBL" id="MBN3558468.1"/>
    </source>
</evidence>
<dbReference type="Gene3D" id="3.30.70.100">
    <property type="match status" value="1"/>
</dbReference>
<evidence type="ECO:0000313" key="10">
    <source>
        <dbReference type="Proteomes" id="UP000704529"/>
    </source>
</evidence>
<dbReference type="GO" id="GO:0003998">
    <property type="term" value="F:acylphosphatase activity"/>
    <property type="evidence" value="ECO:0007669"/>
    <property type="project" value="UniProtKB-EC"/>
</dbReference>
<reference evidence="7 9" key="1">
    <citation type="submission" date="2020-08" db="EMBL/GenBank/DDBJ databases">
        <title>Genomic Encyclopedia of Type Strains, Phase IV (KMG-IV): sequencing the most valuable type-strain genomes for metagenomic binning, comparative biology and taxonomic classification.</title>
        <authorList>
            <person name="Goeker M."/>
        </authorList>
    </citation>
    <scope>NUCLEOTIDE SEQUENCE [LARGE SCALE GENOMIC DNA]</scope>
    <source>
        <strain evidence="7 9">DSM 14562</strain>
    </source>
</reference>
<dbReference type="Pfam" id="PF00708">
    <property type="entry name" value="Acylphosphatase"/>
    <property type="match status" value="1"/>
</dbReference>
<evidence type="ECO:0000256" key="4">
    <source>
        <dbReference type="PROSITE-ProRule" id="PRU00520"/>
    </source>
</evidence>
<evidence type="ECO:0000256" key="1">
    <source>
        <dbReference type="ARBA" id="ARBA00005614"/>
    </source>
</evidence>
<evidence type="ECO:0000259" key="6">
    <source>
        <dbReference type="PROSITE" id="PS51160"/>
    </source>
</evidence>
<dbReference type="InterPro" id="IPR036046">
    <property type="entry name" value="Acylphosphatase-like_dom_sf"/>
</dbReference>
<reference evidence="8" key="2">
    <citation type="submission" date="2021-01" db="EMBL/GenBank/DDBJ databases">
        <title>Genome Sequencing of Type Strains.</title>
        <authorList>
            <person name="Lemaire J.F."/>
            <person name="Inderbitzin P."/>
            <person name="Collins S.B."/>
            <person name="Wespe N."/>
            <person name="Knight-Connoni V."/>
        </authorList>
    </citation>
    <scope>NUCLEOTIDE SEQUENCE</scope>
    <source>
        <strain evidence="8">DSM 14562</strain>
    </source>
</reference>
<dbReference type="PANTHER" id="PTHR47268:SF4">
    <property type="entry name" value="ACYLPHOSPHATASE"/>
    <property type="match status" value="1"/>
</dbReference>
<accession>A0AA40ZY01</accession>
<comment type="caution">
    <text evidence="8">The sequence shown here is derived from an EMBL/GenBank/DDBJ whole genome shotgun (WGS) entry which is preliminary data.</text>
</comment>
<evidence type="ECO:0000313" key="7">
    <source>
        <dbReference type="EMBL" id="MBB4609979.1"/>
    </source>
</evidence>
<organism evidence="8 10">
    <name type="scientific">Sphingomonas yabuuchiae</name>
    <dbReference type="NCBI Taxonomy" id="172044"/>
    <lineage>
        <taxon>Bacteria</taxon>
        <taxon>Pseudomonadati</taxon>
        <taxon>Pseudomonadota</taxon>
        <taxon>Alphaproteobacteria</taxon>
        <taxon>Sphingomonadales</taxon>
        <taxon>Sphingomonadaceae</taxon>
        <taxon>Sphingomonas</taxon>
    </lineage>
</organism>
<dbReference type="InterPro" id="IPR017968">
    <property type="entry name" value="Acylphosphatase_CS"/>
</dbReference>
<feature type="domain" description="Acylphosphatase-like" evidence="6">
    <location>
        <begin position="3"/>
        <end position="90"/>
    </location>
</feature>
<dbReference type="EMBL" id="JAFHKU010000127">
    <property type="protein sequence ID" value="MBN3558468.1"/>
    <property type="molecule type" value="Genomic_DNA"/>
</dbReference>
<dbReference type="SUPFAM" id="SSF54975">
    <property type="entry name" value="Acylphosphatase/BLUF domain-like"/>
    <property type="match status" value="1"/>
</dbReference>
<dbReference type="InterPro" id="IPR001792">
    <property type="entry name" value="Acylphosphatase-like_dom"/>
</dbReference>
<dbReference type="PRINTS" id="PR00112">
    <property type="entry name" value="ACYLPHPHTASE"/>
</dbReference>
<evidence type="ECO:0000256" key="2">
    <source>
        <dbReference type="ARBA" id="ARBA00012150"/>
    </source>
</evidence>
<keyword evidence="9" id="KW-1185">Reference proteome</keyword>
<dbReference type="PANTHER" id="PTHR47268">
    <property type="entry name" value="ACYLPHOSPHATASE"/>
    <property type="match status" value="1"/>
</dbReference>
<evidence type="ECO:0000313" key="9">
    <source>
        <dbReference type="Proteomes" id="UP000584663"/>
    </source>
</evidence>
<evidence type="ECO:0000256" key="5">
    <source>
        <dbReference type="RuleBase" id="RU004168"/>
    </source>
</evidence>
<protein>
    <recommendedName>
        <fullName evidence="2 4">acylphosphatase</fullName>
        <ecNumber evidence="2 4">3.6.1.7</ecNumber>
    </recommendedName>
</protein>
<dbReference type="InterPro" id="IPR020456">
    <property type="entry name" value="Acylphosphatase"/>
</dbReference>
<dbReference type="PROSITE" id="PS51160">
    <property type="entry name" value="ACYLPHOSPHATASE_3"/>
    <property type="match status" value="1"/>
</dbReference>
<keyword evidence="4 7" id="KW-0378">Hydrolase</keyword>
<dbReference type="PROSITE" id="PS00151">
    <property type="entry name" value="ACYLPHOSPHATASE_2"/>
    <property type="match status" value="1"/>
</dbReference>
<dbReference type="Proteomes" id="UP000704529">
    <property type="component" value="Unassembled WGS sequence"/>
</dbReference>
<dbReference type="EC" id="3.6.1.7" evidence="2 4"/>
<dbReference type="AlphaFoldDB" id="A0AA40ZY01"/>
<dbReference type="EMBL" id="JACHNX010000007">
    <property type="protein sequence ID" value="MBB4609979.1"/>
    <property type="molecule type" value="Genomic_DNA"/>
</dbReference>
<comment type="catalytic activity">
    <reaction evidence="3 4">
        <text>an acyl phosphate + H2O = a carboxylate + phosphate + H(+)</text>
        <dbReference type="Rhea" id="RHEA:14965"/>
        <dbReference type="ChEBI" id="CHEBI:15377"/>
        <dbReference type="ChEBI" id="CHEBI:15378"/>
        <dbReference type="ChEBI" id="CHEBI:29067"/>
        <dbReference type="ChEBI" id="CHEBI:43474"/>
        <dbReference type="ChEBI" id="CHEBI:59918"/>
        <dbReference type="EC" id="3.6.1.7"/>
    </reaction>
</comment>
<evidence type="ECO:0000256" key="3">
    <source>
        <dbReference type="ARBA" id="ARBA00047645"/>
    </source>
</evidence>
<dbReference type="Proteomes" id="UP000584663">
    <property type="component" value="Unassembled WGS sequence"/>
</dbReference>
<name>A0AA40ZY01_9SPHN</name>
<proteinExistence type="inferred from homology"/>
<feature type="active site" evidence="4">
    <location>
        <position position="18"/>
    </location>
</feature>
<dbReference type="RefSeq" id="WP_184105793.1">
    <property type="nucleotide sequence ID" value="NZ_JACHNX010000007.1"/>
</dbReference>
<gene>
    <name evidence="7" type="ORF">GGQ89_002204</name>
    <name evidence="8" type="ORF">JYA60_09530</name>
</gene>
<sequence>MIGRHLRITGRVQGVGYRYWLLGRATASGLTGWVRNRTDGTVEAVVQGPEDAVARIVAEAESGPPAARVDRVETIEQAIDPLLTRFEQRPTC</sequence>